<dbReference type="EMBL" id="CAJZAF010000049">
    <property type="protein sequence ID" value="CAG9186295.1"/>
    <property type="molecule type" value="Genomic_DNA"/>
</dbReference>
<dbReference type="GO" id="GO:0047436">
    <property type="term" value="F:arylmalonate decarboxylase activity"/>
    <property type="evidence" value="ECO:0007669"/>
    <property type="project" value="UniProtKB-EC"/>
</dbReference>
<dbReference type="Pfam" id="PF17645">
    <property type="entry name" value="Amdase"/>
    <property type="match status" value="1"/>
</dbReference>
<evidence type="ECO:0000313" key="1">
    <source>
        <dbReference type="EMBL" id="CAG9186295.1"/>
    </source>
</evidence>
<proteinExistence type="predicted"/>
<evidence type="ECO:0000313" key="2">
    <source>
        <dbReference type="Proteomes" id="UP000701702"/>
    </source>
</evidence>
<name>A0ABN7ZPV6_9BURK</name>
<dbReference type="Proteomes" id="UP000701702">
    <property type="component" value="Unassembled WGS sequence"/>
</dbReference>
<protein>
    <submittedName>
        <fullName evidence="1">Arylmalonate decarboxylase</fullName>
        <ecNumber evidence="1">4.1.1.76</ecNumber>
    </submittedName>
</protein>
<organism evidence="1 2">
    <name type="scientific">Cupriavidus pinatubonensis</name>
    <dbReference type="NCBI Taxonomy" id="248026"/>
    <lineage>
        <taxon>Bacteria</taxon>
        <taxon>Pseudomonadati</taxon>
        <taxon>Pseudomonadota</taxon>
        <taxon>Betaproteobacteria</taxon>
        <taxon>Burkholderiales</taxon>
        <taxon>Burkholderiaceae</taxon>
        <taxon>Cupriavidus</taxon>
    </lineage>
</organism>
<dbReference type="InterPro" id="IPR053714">
    <property type="entry name" value="Iso_Racemase_Enz_sf"/>
</dbReference>
<dbReference type="PANTHER" id="PTHR40267:SF1">
    <property type="entry name" value="BLR3294 PROTEIN"/>
    <property type="match status" value="1"/>
</dbReference>
<dbReference type="PANTHER" id="PTHR40267">
    <property type="entry name" value="BLR3294 PROTEIN"/>
    <property type="match status" value="1"/>
</dbReference>
<sequence length="242" mass="26577">MSKRTLLGMLTPSSNTALEPITSAMVAGLPNVSAHFSRFTVTEISLRDQALGQFDLDKIIAAARLLADARVDVIAWNGTSSGWLGFDKDEALCQQITEATGIPATTSVLALNEILEKSGARRFGLASPYLDDVQQRIVQNYADSGFDCTAERHLDLHVNYSFAEVEEDTIRTMVRELAKEKPQAITTFCTNLRAAPLVEALEAETGIPVYDTIATVVWKSLRLAGVDTRELRGWGRLFRDLS</sequence>
<dbReference type="SUPFAM" id="SSF51569">
    <property type="entry name" value="Aldolase"/>
    <property type="match status" value="1"/>
</dbReference>
<comment type="caution">
    <text evidence="1">The sequence shown here is derived from an EMBL/GenBank/DDBJ whole genome shotgun (WGS) entry which is preliminary data.</text>
</comment>
<dbReference type="InterPro" id="IPR026286">
    <property type="entry name" value="MaiA/AMDase"/>
</dbReference>
<accession>A0ABN7ZPV6</accession>
<dbReference type="Gene3D" id="3.40.50.12500">
    <property type="match status" value="1"/>
</dbReference>
<reference evidence="1 2" key="1">
    <citation type="submission" date="2021-08" db="EMBL/GenBank/DDBJ databases">
        <authorList>
            <person name="Peeters C."/>
        </authorList>
    </citation>
    <scope>NUCLEOTIDE SEQUENCE [LARGE SCALE GENOMIC DNA]</scope>
    <source>
        <strain evidence="1 2">LMG 23994</strain>
    </source>
</reference>
<gene>
    <name evidence="1" type="ORF">LMG23994_06149</name>
</gene>
<keyword evidence="2" id="KW-1185">Reference proteome</keyword>
<dbReference type="EC" id="4.1.1.76" evidence="1"/>
<dbReference type="RefSeq" id="WP_224009504.1">
    <property type="nucleotide sequence ID" value="NZ_CAJZAF010000049.1"/>
</dbReference>
<keyword evidence="1" id="KW-0456">Lyase</keyword>
<dbReference type="PIRSF" id="PIRSF015736">
    <property type="entry name" value="MI"/>
    <property type="match status" value="1"/>
</dbReference>